<evidence type="ECO:0000313" key="2">
    <source>
        <dbReference type="Proteomes" id="UP000187194"/>
    </source>
</evidence>
<reference evidence="1 2" key="1">
    <citation type="submission" date="2017-01" db="EMBL/GenBank/DDBJ databases">
        <title>Phylogeographic, genomic and meropenem susceptibility analysis of Burkholderia ubonensis.</title>
        <authorList>
            <person name="Price E.P."/>
            <person name="Sarovich D.S."/>
            <person name="Webb J.R."/>
            <person name="Hall C.M."/>
            <person name="Sahl J.W."/>
            <person name="Kaestli M."/>
            <person name="Mayo M."/>
            <person name="Harrington G."/>
            <person name="Baker A.L."/>
            <person name="Sidak-Loftis L.C."/>
            <person name="Lummis M."/>
            <person name="Schupp J.M."/>
            <person name="Gillece J.D."/>
            <person name="Tuanyok A."/>
            <person name="Warner J."/>
            <person name="Busch J.D."/>
            <person name="Keim P."/>
            <person name="Currie B.J."/>
            <person name="Wagner D.M."/>
        </authorList>
    </citation>
    <scope>NUCLEOTIDE SEQUENCE [LARGE SCALE GENOMIC DNA]</scope>
    <source>
        <strain evidence="1 2">A21</strain>
    </source>
</reference>
<protein>
    <recommendedName>
        <fullName evidence="3">Acyl carrier protein</fullName>
    </recommendedName>
</protein>
<dbReference type="EMBL" id="MTJZ01000045">
    <property type="protein sequence ID" value="OMG70693.1"/>
    <property type="molecule type" value="Genomic_DNA"/>
</dbReference>
<dbReference type="InterPro" id="IPR010862">
    <property type="entry name" value="DUF1493"/>
</dbReference>
<comment type="caution">
    <text evidence="1">The sequence shown here is derived from an EMBL/GenBank/DDBJ whole genome shotgun (WGS) entry which is preliminary data.</text>
</comment>
<proteinExistence type="predicted"/>
<sequence length="111" mass="13040">MMVDIEIRVIEFVRKKSGFSIFPRAMRITENTDLDTDLDFDAAEVEEMMLEYSAEFNVDVSGFDIKKYYPEDDFSFLDLINPFKKKVIHRVPDLNVRMLITSAKAGRWLYS</sequence>
<dbReference type="Pfam" id="PF07377">
    <property type="entry name" value="DUF1493"/>
    <property type="match status" value="1"/>
</dbReference>
<dbReference type="Proteomes" id="UP000187194">
    <property type="component" value="Unassembled WGS sequence"/>
</dbReference>
<organism evidence="1 2">
    <name type="scientific">Burkholderia ubonensis</name>
    <dbReference type="NCBI Taxonomy" id="101571"/>
    <lineage>
        <taxon>Bacteria</taxon>
        <taxon>Pseudomonadati</taxon>
        <taxon>Pseudomonadota</taxon>
        <taxon>Betaproteobacteria</taxon>
        <taxon>Burkholderiales</taxon>
        <taxon>Burkholderiaceae</taxon>
        <taxon>Burkholderia</taxon>
        <taxon>Burkholderia cepacia complex</taxon>
    </lineage>
</organism>
<gene>
    <name evidence="1" type="ORF">BW685_23850</name>
</gene>
<accession>A0A1R1J5Y1</accession>
<evidence type="ECO:0008006" key="3">
    <source>
        <dbReference type="Google" id="ProtNLM"/>
    </source>
</evidence>
<evidence type="ECO:0000313" key="1">
    <source>
        <dbReference type="EMBL" id="OMG70693.1"/>
    </source>
</evidence>
<name>A0A1R1J5Y1_9BURK</name>
<dbReference type="AlphaFoldDB" id="A0A1R1J5Y1"/>